<dbReference type="PANTHER" id="PTHR10130">
    <property type="entry name" value="PEROXISOMAL TARGETING SIGNAL 1 RECEPTOR PEX5"/>
    <property type="match status" value="1"/>
</dbReference>
<evidence type="ECO:0000313" key="11">
    <source>
        <dbReference type="Proteomes" id="UP001182556"/>
    </source>
</evidence>
<dbReference type="Pfam" id="PF07719">
    <property type="entry name" value="TPR_2"/>
    <property type="match status" value="1"/>
</dbReference>
<feature type="compositionally biased region" description="Polar residues" evidence="9">
    <location>
        <begin position="50"/>
        <end position="62"/>
    </location>
</feature>
<dbReference type="InterPro" id="IPR019734">
    <property type="entry name" value="TPR_rpt"/>
</dbReference>
<evidence type="ECO:0000256" key="8">
    <source>
        <dbReference type="PROSITE-ProRule" id="PRU00339"/>
    </source>
</evidence>
<keyword evidence="4" id="KW-0963">Cytoplasm</keyword>
<evidence type="ECO:0000313" key="10">
    <source>
        <dbReference type="EMBL" id="KAK1922266.1"/>
    </source>
</evidence>
<dbReference type="InterPro" id="IPR013105">
    <property type="entry name" value="TPR_2"/>
</dbReference>
<feature type="compositionally biased region" description="Basic and acidic residues" evidence="9">
    <location>
        <begin position="20"/>
        <end position="31"/>
    </location>
</feature>
<proteinExistence type="inferred from homology"/>
<dbReference type="Gene3D" id="1.25.40.10">
    <property type="entry name" value="Tetratricopeptide repeat domain"/>
    <property type="match status" value="1"/>
</dbReference>
<evidence type="ECO:0000256" key="2">
    <source>
        <dbReference type="ARBA" id="ARBA00004496"/>
    </source>
</evidence>
<dbReference type="GO" id="GO:0005778">
    <property type="term" value="C:peroxisomal membrane"/>
    <property type="evidence" value="ECO:0007669"/>
    <property type="project" value="TreeGrafter"/>
</dbReference>
<dbReference type="EMBL" id="JAODAN010000009">
    <property type="protein sequence ID" value="KAK1922266.1"/>
    <property type="molecule type" value="Genomic_DNA"/>
</dbReference>
<dbReference type="GO" id="GO:0005829">
    <property type="term" value="C:cytosol"/>
    <property type="evidence" value="ECO:0007669"/>
    <property type="project" value="TreeGrafter"/>
</dbReference>
<dbReference type="SMART" id="SM00028">
    <property type="entry name" value="TPR"/>
    <property type="match status" value="4"/>
</dbReference>
<comment type="caution">
    <text evidence="10">The sequence shown here is derived from an EMBL/GenBank/DDBJ whole genome shotgun (WGS) entry which is preliminary data.</text>
</comment>
<name>A0AAD9D013_PAPLA</name>
<dbReference type="SUPFAM" id="SSF48452">
    <property type="entry name" value="TPR-like"/>
    <property type="match status" value="1"/>
</dbReference>
<keyword evidence="5" id="KW-0677">Repeat</keyword>
<dbReference type="Proteomes" id="UP001182556">
    <property type="component" value="Unassembled WGS sequence"/>
</dbReference>
<comment type="similarity">
    <text evidence="3">Belongs to the peroxisomal targeting signal receptor family.</text>
</comment>
<keyword evidence="11" id="KW-1185">Reference proteome</keyword>
<evidence type="ECO:0000256" key="7">
    <source>
        <dbReference type="ARBA" id="ARBA00023140"/>
    </source>
</evidence>
<dbReference type="InterPro" id="IPR011990">
    <property type="entry name" value="TPR-like_helical_dom_sf"/>
</dbReference>
<dbReference type="GO" id="GO:0016560">
    <property type="term" value="P:protein import into peroxisome matrix, docking"/>
    <property type="evidence" value="ECO:0007669"/>
    <property type="project" value="TreeGrafter"/>
</dbReference>
<feature type="region of interest" description="Disordered" evidence="9">
    <location>
        <begin position="295"/>
        <end position="326"/>
    </location>
</feature>
<feature type="repeat" description="TPR" evidence="8">
    <location>
        <begin position="660"/>
        <end position="693"/>
    </location>
</feature>
<evidence type="ECO:0000256" key="1">
    <source>
        <dbReference type="ARBA" id="ARBA00004275"/>
    </source>
</evidence>
<dbReference type="PROSITE" id="PS50005">
    <property type="entry name" value="TPR"/>
    <property type="match status" value="3"/>
</dbReference>
<dbReference type="AlphaFoldDB" id="A0AAD9D013"/>
<feature type="region of interest" description="Disordered" evidence="9">
    <location>
        <begin position="371"/>
        <end position="392"/>
    </location>
</feature>
<protein>
    <submittedName>
        <fullName evidence="10">Peroxisome targeting sequence binding protein</fullName>
    </submittedName>
</protein>
<keyword evidence="7" id="KW-0576">Peroxisome</keyword>
<feature type="region of interest" description="Disordered" evidence="9">
    <location>
        <begin position="1"/>
        <end position="134"/>
    </location>
</feature>
<reference evidence="10" key="1">
    <citation type="submission" date="2023-02" db="EMBL/GenBank/DDBJ databases">
        <title>Identification and recombinant expression of a fungal hydrolase from Papiliotrema laurentii that hydrolyzes apple cutin and clears colloidal polyester polyurethane.</title>
        <authorList>
            <consortium name="DOE Joint Genome Institute"/>
            <person name="Roman V.A."/>
            <person name="Bojanowski C."/>
            <person name="Crable B.R."/>
            <person name="Wagner D.N."/>
            <person name="Hung C.S."/>
            <person name="Nadeau L.J."/>
            <person name="Schratz L."/>
            <person name="Haridas S."/>
            <person name="Pangilinan J."/>
            <person name="Lipzen A."/>
            <person name="Na H."/>
            <person name="Yan M."/>
            <person name="Ng V."/>
            <person name="Grigoriev I.V."/>
            <person name="Spatafora J.W."/>
            <person name="Barlow D."/>
            <person name="Biffinger J."/>
            <person name="Kelley-Loughnane N."/>
            <person name="Varaljay V.A."/>
            <person name="Crookes-Goodson W.J."/>
        </authorList>
    </citation>
    <scope>NUCLEOTIDE SEQUENCE</scope>
    <source>
        <strain evidence="10">5307AH</strain>
    </source>
</reference>
<dbReference type="PANTHER" id="PTHR10130:SF0">
    <property type="entry name" value="GH08708P"/>
    <property type="match status" value="1"/>
</dbReference>
<organism evidence="10 11">
    <name type="scientific">Papiliotrema laurentii</name>
    <name type="common">Cryptococcus laurentii</name>
    <dbReference type="NCBI Taxonomy" id="5418"/>
    <lineage>
        <taxon>Eukaryota</taxon>
        <taxon>Fungi</taxon>
        <taxon>Dikarya</taxon>
        <taxon>Basidiomycota</taxon>
        <taxon>Agaricomycotina</taxon>
        <taxon>Tremellomycetes</taxon>
        <taxon>Tremellales</taxon>
        <taxon>Rhynchogastremaceae</taxon>
        <taxon>Papiliotrema</taxon>
    </lineage>
</organism>
<evidence type="ECO:0000256" key="9">
    <source>
        <dbReference type="SAM" id="MobiDB-lite"/>
    </source>
</evidence>
<evidence type="ECO:0000256" key="6">
    <source>
        <dbReference type="ARBA" id="ARBA00022803"/>
    </source>
</evidence>
<sequence length="795" mass="87455">MTQYMSGKDGGALQAVNGRLDIDRSLQRDRFASSSSSAGPSQHAFHRPPTHQSANHPQQQVTPAPFDLSSLRQHLSPQPPAAHSPALHHQHPHQAPQHSHGQGSDWASSFASHLSGPGAVSHNAGPASNGWHAEFNGHQTVARPVPPMAAPAGLAPWQRPLSQPIHYNPTPRFTTFPATPHYQVPPTALPHTHAEQEQVSRVESAPQEPLSDSQEILARTASAFVSQLENEDHILRDNPKLVNSNFMKLVSGLGDRKVVVEEGAPKQSGEEVGEGAKFVERSSAASWAGDFITTSAAPGQASSSSSSTRQLDSSSSPVQLDMDGPAVHRTFGHYTSLQRAPGFAPSPQATNQISQSDWDKQFMDQEALIQSDRTAAPQRRKSVHFDRPAEGEVLASADDAQTSLDDATLQRLTQVPGASSAWEEDLGDDLDFDEETFYGFNGPMHTAHSQRWGVSDNEGWKSMDDDWSKYMDDMRMNDRSKHYLFQARNPYQGLEESRQMDNASPSVKGVLELEAEVQNDPTSWEAWYALGLKQQENEREDQAILALSKVIQLEPDHRPTYLALAVSYTNEGEKEAANTMLERWIDLAEEERRDGESMGGSYEERRERLVERLIDMARASPEEVDADIQVALGVIFNASAEYDKAEDCFAAALSVRPDDWLLYNRLGATLANSGRSAEAMELYHRALALHPNFVRAHFNLGISHANMAQYPQAAQSILNALRLQHTDATEGYAADQLRKIGSKGVTSSTLWNTLRAACQHMGRQDLVAFANSRDLSGFPMSLDEAGREGGYEMSM</sequence>
<gene>
    <name evidence="10" type="ORF">DB88DRAFT_497718</name>
</gene>
<accession>A0AAD9D013</accession>
<dbReference type="GO" id="GO:0005052">
    <property type="term" value="F:peroxisome matrix targeting signal-1 binding"/>
    <property type="evidence" value="ECO:0007669"/>
    <property type="project" value="TreeGrafter"/>
</dbReference>
<evidence type="ECO:0000256" key="4">
    <source>
        <dbReference type="ARBA" id="ARBA00022490"/>
    </source>
</evidence>
<evidence type="ECO:0000256" key="5">
    <source>
        <dbReference type="ARBA" id="ARBA00022737"/>
    </source>
</evidence>
<feature type="repeat" description="TPR" evidence="8">
    <location>
        <begin position="524"/>
        <end position="557"/>
    </location>
</feature>
<comment type="subcellular location">
    <subcellularLocation>
        <location evidence="2">Cytoplasm</location>
    </subcellularLocation>
    <subcellularLocation>
        <location evidence="1">Peroxisome</location>
    </subcellularLocation>
</comment>
<feature type="compositionally biased region" description="Low complexity" evidence="9">
    <location>
        <begin position="302"/>
        <end position="316"/>
    </location>
</feature>
<dbReference type="InterPro" id="IPR024111">
    <property type="entry name" value="PEX5/PEX5L"/>
</dbReference>
<feature type="compositionally biased region" description="Low complexity" evidence="9">
    <location>
        <begin position="93"/>
        <end position="104"/>
    </location>
</feature>
<feature type="repeat" description="TPR" evidence="8">
    <location>
        <begin position="626"/>
        <end position="659"/>
    </location>
</feature>
<keyword evidence="6 8" id="KW-0802">TPR repeat</keyword>
<evidence type="ECO:0000256" key="3">
    <source>
        <dbReference type="ARBA" id="ARBA00005348"/>
    </source>
</evidence>